<dbReference type="GO" id="GO:0005524">
    <property type="term" value="F:ATP binding"/>
    <property type="evidence" value="ECO:0007669"/>
    <property type="project" value="UniProtKB-KW"/>
</dbReference>
<dbReference type="InterPro" id="IPR041679">
    <property type="entry name" value="DNA2/NAM7-like_C"/>
</dbReference>
<evidence type="ECO:0000259" key="8">
    <source>
        <dbReference type="Pfam" id="PF13087"/>
    </source>
</evidence>
<dbReference type="InterPro" id="IPR027417">
    <property type="entry name" value="P-loop_NTPase"/>
</dbReference>
<dbReference type="AlphaFoldDB" id="A0A2G5SVV5"/>
<gene>
    <name evidence="9" type="primary">Cnig_chr_X.g24826</name>
    <name evidence="9" type="ORF">B9Z55_024826</name>
</gene>
<evidence type="ECO:0008006" key="11">
    <source>
        <dbReference type="Google" id="ProtNLM"/>
    </source>
</evidence>
<dbReference type="InterPro" id="IPR050534">
    <property type="entry name" value="Coronavir_polyprotein_1ab"/>
</dbReference>
<comment type="caution">
    <text evidence="9">The sequence shown here is derived from an EMBL/GenBank/DDBJ whole genome shotgun (WGS) entry which is preliminary data.</text>
</comment>
<evidence type="ECO:0000256" key="5">
    <source>
        <dbReference type="ARBA" id="ARBA00022840"/>
    </source>
</evidence>
<dbReference type="Proteomes" id="UP000230233">
    <property type="component" value="Chromosome X"/>
</dbReference>
<keyword evidence="2" id="KW-0547">Nucleotide-binding</keyword>
<dbReference type="EMBL" id="PDUG01000006">
    <property type="protein sequence ID" value="PIC19197.1"/>
    <property type="molecule type" value="Genomic_DNA"/>
</dbReference>
<dbReference type="Pfam" id="PF13087">
    <property type="entry name" value="AAA_12"/>
    <property type="match status" value="1"/>
</dbReference>
<evidence type="ECO:0000256" key="6">
    <source>
        <dbReference type="SAM" id="Coils"/>
    </source>
</evidence>
<keyword evidence="4" id="KW-0347">Helicase</keyword>
<keyword evidence="10" id="KW-1185">Reference proteome</keyword>
<keyword evidence="3" id="KW-0378">Hydrolase</keyword>
<proteinExistence type="inferred from homology"/>
<keyword evidence="6" id="KW-0175">Coiled coil</keyword>
<keyword evidence="5" id="KW-0067">ATP-binding</keyword>
<dbReference type="FunFam" id="3.40.50.300:FF:003369">
    <property type="entry name" value="Protein CBG16740"/>
    <property type="match status" value="1"/>
</dbReference>
<dbReference type="SUPFAM" id="SSF52540">
    <property type="entry name" value="P-loop containing nucleoside triphosphate hydrolases"/>
    <property type="match status" value="1"/>
</dbReference>
<dbReference type="Gene3D" id="3.40.50.300">
    <property type="entry name" value="P-loop containing nucleotide triphosphate hydrolases"/>
    <property type="match status" value="2"/>
</dbReference>
<name>A0A2G5SVV5_9PELO</name>
<comment type="similarity">
    <text evidence="1">Belongs to the DNA2/NAM7 helicase family.</text>
</comment>
<reference evidence="10" key="1">
    <citation type="submission" date="2017-10" db="EMBL/GenBank/DDBJ databases">
        <title>Rapid genome shrinkage in a self-fertile nematode reveals novel sperm competition proteins.</title>
        <authorList>
            <person name="Yin D."/>
            <person name="Schwarz E.M."/>
            <person name="Thomas C.G."/>
            <person name="Felde R.L."/>
            <person name="Korf I.F."/>
            <person name="Cutter A.D."/>
            <person name="Schartner C.M."/>
            <person name="Ralston E.J."/>
            <person name="Meyer B.J."/>
            <person name="Haag E.S."/>
        </authorList>
    </citation>
    <scope>NUCLEOTIDE SEQUENCE [LARGE SCALE GENOMIC DNA]</scope>
    <source>
        <strain evidence="10">JU1422</strain>
    </source>
</reference>
<organism evidence="9 10">
    <name type="scientific">Caenorhabditis nigoni</name>
    <dbReference type="NCBI Taxonomy" id="1611254"/>
    <lineage>
        <taxon>Eukaryota</taxon>
        <taxon>Metazoa</taxon>
        <taxon>Ecdysozoa</taxon>
        <taxon>Nematoda</taxon>
        <taxon>Chromadorea</taxon>
        <taxon>Rhabditida</taxon>
        <taxon>Rhabditina</taxon>
        <taxon>Rhabditomorpha</taxon>
        <taxon>Rhabditoidea</taxon>
        <taxon>Rhabditidae</taxon>
        <taxon>Peloderinae</taxon>
        <taxon>Caenorhabditis</taxon>
    </lineage>
</organism>
<sequence>MTENQNLYSGFFLECLPDNEKGESSVRVACFKPGTTFRKVLELTTKSPCKLKMGKIVDFLSLDGELTDKSRIQLKDNHEPIYCVGSVGTRALKEIWVCSKYSLRTSLKAQFQFIIQNHRVKREDIRSLHILDHPFLGEIKLAGFSLSPTRYKLLTIKVIVKENTFEIKLLNEVLCELKSDSPARLEQHFKPGDVLRFESEPNSSNPQYYFQNRHQKDLPLHSLTADDDPDTLKLQDVVDNHQVDAEKLRTLTDKGFAKIHLSDSQLLAVRMAMNENRPLVCIKGPPGTGKTFTLAHLIFRVLRSKMQAIVLTSTKEALQNLKEMTEKLLKERERELQVHEHAVMDLNTYLSLIDASEEAKVSVDQVGSLQKDAQFGETAHENYPEYCRRLEKAFCDEAGKEILKNVKVVFSTIESSFVDVVMQVESFKPFMCVIDEASQVLESQKWPTALKEKKLVLAGDPKQLPPFVKTQRERDMQPNQSVMERLWLKKEKYSWVMLSTQYRSVEEITDWSNSCFYDCRLKSCTKDLRRLVDDLNPKPEKSCFKLYSPMVHIDTSAVKEDPERVSTYEQRVIVVVDGEYEYSYSNKGEATYAMQHYKKLIDMGVQPERVAFLTPYRGQVILLGGMMEDLCKKYGNMDCKNTKIGTVDSVQGKEFDVVIFSSVRNNPQKNFGFVSEIRRLNVAVSRAKRHFALIGSGYMLTHNHSREVRRLFETIRNRFHPAILTGDLKKNVDYPPRNNFGLNFENFMRHSNDTKMIAWCEEFHKRGRDGL</sequence>
<dbReference type="InterPro" id="IPR041677">
    <property type="entry name" value="DNA2/NAM7_AAA_11"/>
</dbReference>
<dbReference type="GO" id="GO:0043139">
    <property type="term" value="F:5'-3' DNA helicase activity"/>
    <property type="evidence" value="ECO:0007669"/>
    <property type="project" value="TreeGrafter"/>
</dbReference>
<protein>
    <recommendedName>
        <fullName evidence="11">Helicase ATP-binding domain-containing protein</fullName>
    </recommendedName>
</protein>
<feature type="domain" description="DNA2/NAM7 helicase helicase" evidence="7">
    <location>
        <begin position="319"/>
        <end position="470"/>
    </location>
</feature>
<dbReference type="PANTHER" id="PTHR43788:SF16">
    <property type="entry name" value="HELICASE WITH ZINC FINGER 2"/>
    <property type="match status" value="1"/>
</dbReference>
<dbReference type="PANTHER" id="PTHR43788">
    <property type="entry name" value="DNA2/NAM7 HELICASE FAMILY MEMBER"/>
    <property type="match status" value="1"/>
</dbReference>
<feature type="coiled-coil region" evidence="6">
    <location>
        <begin position="311"/>
        <end position="338"/>
    </location>
</feature>
<dbReference type="Pfam" id="PF13086">
    <property type="entry name" value="AAA_11"/>
    <property type="match status" value="2"/>
</dbReference>
<evidence type="ECO:0000256" key="4">
    <source>
        <dbReference type="ARBA" id="ARBA00022806"/>
    </source>
</evidence>
<dbReference type="GO" id="GO:0016787">
    <property type="term" value="F:hydrolase activity"/>
    <property type="evidence" value="ECO:0007669"/>
    <property type="project" value="UniProtKB-KW"/>
</dbReference>
<evidence type="ECO:0000256" key="1">
    <source>
        <dbReference type="ARBA" id="ARBA00007913"/>
    </source>
</evidence>
<evidence type="ECO:0000256" key="3">
    <source>
        <dbReference type="ARBA" id="ARBA00022801"/>
    </source>
</evidence>
<dbReference type="CDD" id="cd18808">
    <property type="entry name" value="SF1_C_Upf1"/>
    <property type="match status" value="1"/>
</dbReference>
<evidence type="ECO:0000259" key="7">
    <source>
        <dbReference type="Pfam" id="PF13086"/>
    </source>
</evidence>
<dbReference type="InterPro" id="IPR047187">
    <property type="entry name" value="SF1_C_Upf1"/>
</dbReference>
<evidence type="ECO:0000256" key="2">
    <source>
        <dbReference type="ARBA" id="ARBA00022741"/>
    </source>
</evidence>
<dbReference type="STRING" id="1611254.A0A2G5SVV5"/>
<dbReference type="OrthoDB" id="5805783at2759"/>
<accession>A0A2G5SVV5</accession>
<feature type="domain" description="DNA2/NAM7 helicase helicase" evidence="7">
    <location>
        <begin position="260"/>
        <end position="304"/>
    </location>
</feature>
<evidence type="ECO:0000313" key="9">
    <source>
        <dbReference type="EMBL" id="PIC19197.1"/>
    </source>
</evidence>
<evidence type="ECO:0000313" key="10">
    <source>
        <dbReference type="Proteomes" id="UP000230233"/>
    </source>
</evidence>
<feature type="domain" description="DNA2/NAM7 helicase-like C-terminal" evidence="8">
    <location>
        <begin position="479"/>
        <end position="696"/>
    </location>
</feature>